<organism evidence="2 3">
    <name type="scientific">Gnomoniopsis smithogilvyi</name>
    <dbReference type="NCBI Taxonomy" id="1191159"/>
    <lineage>
        <taxon>Eukaryota</taxon>
        <taxon>Fungi</taxon>
        <taxon>Dikarya</taxon>
        <taxon>Ascomycota</taxon>
        <taxon>Pezizomycotina</taxon>
        <taxon>Sordariomycetes</taxon>
        <taxon>Sordariomycetidae</taxon>
        <taxon>Diaporthales</taxon>
        <taxon>Gnomoniaceae</taxon>
        <taxon>Gnomoniopsis</taxon>
    </lineage>
</organism>
<protein>
    <submittedName>
        <fullName evidence="2">SET domain-containing protein 5</fullName>
    </submittedName>
</protein>
<accession>A0A9W8Z3X9</accession>
<dbReference type="OrthoDB" id="1028014at2759"/>
<dbReference type="PANTHER" id="PTHR47332:SF6">
    <property type="entry name" value="SET DOMAIN-CONTAINING PROTEIN"/>
    <property type="match status" value="1"/>
</dbReference>
<dbReference type="Proteomes" id="UP001140453">
    <property type="component" value="Unassembled WGS sequence"/>
</dbReference>
<evidence type="ECO:0000313" key="3">
    <source>
        <dbReference type="Proteomes" id="UP001140453"/>
    </source>
</evidence>
<dbReference type="CDD" id="cd20071">
    <property type="entry name" value="SET_SMYD"/>
    <property type="match status" value="1"/>
</dbReference>
<dbReference type="InterPro" id="IPR001214">
    <property type="entry name" value="SET_dom"/>
</dbReference>
<dbReference type="AlphaFoldDB" id="A0A9W8Z3X9"/>
<keyword evidence="3" id="KW-1185">Reference proteome</keyword>
<dbReference type="InterPro" id="IPR053185">
    <property type="entry name" value="SET_domain_protein"/>
</dbReference>
<sequence length="315" mass="36105">MPVFADHAHLKPLDGDVASPYRDVNIPGKGVGLVATRVVEPNEVYMARTPAVMLDDTAFRLLGRARLTALLTKAVDDLPYAHRMEYLNLTTHSEVESHAERVYEIFMKNNFRTEVQNVEVFHSAFTQVSRLNHACRPNSDYFFDDATLSHNIFAARKVDTGEELTVTYSDPVQTHMSRQMYLLRHWGFECTCSLCTASETEIEESDTRIDEIRSLWADLDNYTPDSAATPEKAERLIDLYHDEDLVTRMVEAYYRVAVEWNGVGDSEKAKMFAEKAITAGKIMESGIRPFLNNMRELARNPESHWTWRFRVRNSA</sequence>
<name>A0A9W8Z3X9_9PEZI</name>
<feature type="domain" description="SET" evidence="1">
    <location>
        <begin position="19"/>
        <end position="169"/>
    </location>
</feature>
<dbReference type="PANTHER" id="PTHR47332">
    <property type="entry name" value="SET DOMAIN-CONTAINING PROTEIN 5"/>
    <property type="match status" value="1"/>
</dbReference>
<proteinExistence type="predicted"/>
<comment type="caution">
    <text evidence="2">The sequence shown here is derived from an EMBL/GenBank/DDBJ whole genome shotgun (WGS) entry which is preliminary data.</text>
</comment>
<dbReference type="Pfam" id="PF00856">
    <property type="entry name" value="SET"/>
    <property type="match status" value="1"/>
</dbReference>
<evidence type="ECO:0000313" key="2">
    <source>
        <dbReference type="EMBL" id="KAJ4396374.1"/>
    </source>
</evidence>
<dbReference type="InterPro" id="IPR046341">
    <property type="entry name" value="SET_dom_sf"/>
</dbReference>
<dbReference type="Gene3D" id="2.170.270.10">
    <property type="entry name" value="SET domain"/>
    <property type="match status" value="1"/>
</dbReference>
<dbReference type="SUPFAM" id="SSF82199">
    <property type="entry name" value="SET domain"/>
    <property type="match status" value="1"/>
</dbReference>
<dbReference type="EMBL" id="JAPEVB010000001">
    <property type="protein sequence ID" value="KAJ4396374.1"/>
    <property type="molecule type" value="Genomic_DNA"/>
</dbReference>
<evidence type="ECO:0000259" key="1">
    <source>
        <dbReference type="PROSITE" id="PS50280"/>
    </source>
</evidence>
<dbReference type="PROSITE" id="PS50280">
    <property type="entry name" value="SET"/>
    <property type="match status" value="1"/>
</dbReference>
<gene>
    <name evidence="2" type="primary">SET5_1</name>
    <name evidence="2" type="ORF">N0V93_000593</name>
</gene>
<reference evidence="2" key="1">
    <citation type="submission" date="2022-10" db="EMBL/GenBank/DDBJ databases">
        <title>Tapping the CABI collections for fungal endophytes: first genome assemblies for Collariella, Neodidymelliopsis, Ascochyta clinopodiicola, Didymella pomorum, Didymosphaeria variabile, Neocosmospora piperis and Neocucurbitaria cava.</title>
        <authorList>
            <person name="Hill R."/>
        </authorList>
    </citation>
    <scope>NUCLEOTIDE SEQUENCE</scope>
    <source>
        <strain evidence="2">IMI 355082</strain>
    </source>
</reference>